<evidence type="ECO:0000313" key="2">
    <source>
        <dbReference type="Proteomes" id="UP000192917"/>
    </source>
</evidence>
<accession>A0A1Y6C1J0</accession>
<protein>
    <submittedName>
        <fullName evidence="1">Uncharacterized protein</fullName>
    </submittedName>
</protein>
<proteinExistence type="predicted"/>
<keyword evidence="2" id="KW-1185">Reference proteome</keyword>
<dbReference type="AlphaFoldDB" id="A0A1Y6C1J0"/>
<dbReference type="EMBL" id="FWZX01000013">
    <property type="protein sequence ID" value="SMF38768.1"/>
    <property type="molecule type" value="Genomic_DNA"/>
</dbReference>
<reference evidence="1 2" key="1">
    <citation type="submission" date="2017-04" db="EMBL/GenBank/DDBJ databases">
        <authorList>
            <person name="Afonso C.L."/>
            <person name="Miller P.J."/>
            <person name="Scott M.A."/>
            <person name="Spackman E."/>
            <person name="Goraichik I."/>
            <person name="Dimitrov K.M."/>
            <person name="Suarez D.L."/>
            <person name="Swayne D.E."/>
        </authorList>
    </citation>
    <scope>NUCLEOTIDE SEQUENCE [LARGE SCALE GENOMIC DNA]</scope>
    <source>
        <strain evidence="1 2">USBA 355</strain>
    </source>
</reference>
<dbReference type="Proteomes" id="UP000192917">
    <property type="component" value="Unassembled WGS sequence"/>
</dbReference>
<evidence type="ECO:0000313" key="1">
    <source>
        <dbReference type="EMBL" id="SMF38768.1"/>
    </source>
</evidence>
<gene>
    <name evidence="1" type="ORF">SAMN05428998_11367</name>
</gene>
<name>A0A1Y6C1J0_9PROT</name>
<sequence length="73" mass="8031">MRLSGDYLEAIRVFREAASLDLLSHDGEREQPSMLPHPRVVASGLSGELLLAIRDAIRRASRERGVGDDLSDS</sequence>
<organism evidence="1 2">
    <name type="scientific">Tistlia consotensis USBA 355</name>
    <dbReference type="NCBI Taxonomy" id="560819"/>
    <lineage>
        <taxon>Bacteria</taxon>
        <taxon>Pseudomonadati</taxon>
        <taxon>Pseudomonadota</taxon>
        <taxon>Alphaproteobacteria</taxon>
        <taxon>Rhodospirillales</taxon>
        <taxon>Rhodovibrionaceae</taxon>
        <taxon>Tistlia</taxon>
    </lineage>
</organism>